<gene>
    <name evidence="1" type="ORF">PC41400_02385</name>
</gene>
<dbReference type="KEGG" id="pchi:PC41400_02385"/>
<name>A0A410WQJ7_9BACL</name>
<organism evidence="1 2">
    <name type="scientific">Paenibacillus chitinolyticus</name>
    <dbReference type="NCBI Taxonomy" id="79263"/>
    <lineage>
        <taxon>Bacteria</taxon>
        <taxon>Bacillati</taxon>
        <taxon>Bacillota</taxon>
        <taxon>Bacilli</taxon>
        <taxon>Bacillales</taxon>
        <taxon>Paenibacillaceae</taxon>
        <taxon>Paenibacillus</taxon>
    </lineage>
</organism>
<dbReference type="Proteomes" id="UP000288943">
    <property type="component" value="Chromosome"/>
</dbReference>
<evidence type="ECO:0000313" key="2">
    <source>
        <dbReference type="Proteomes" id="UP000288943"/>
    </source>
</evidence>
<dbReference type="EMBL" id="CP026520">
    <property type="protein sequence ID" value="QAV16602.1"/>
    <property type="molecule type" value="Genomic_DNA"/>
</dbReference>
<reference evidence="1 2" key="1">
    <citation type="submission" date="2018-01" db="EMBL/GenBank/DDBJ databases">
        <title>The whole genome sequencing and assembly of Paenibacillus chitinolyticus KCCM 41400 strain.</title>
        <authorList>
            <person name="Kim J.-Y."/>
            <person name="Park M.-K."/>
            <person name="Lee Y.-J."/>
            <person name="Yi H."/>
            <person name="Bahn Y.-S."/>
            <person name="Kim J.F."/>
            <person name="Lee D.-W."/>
        </authorList>
    </citation>
    <scope>NUCLEOTIDE SEQUENCE [LARGE SCALE GENOMIC DNA]</scope>
    <source>
        <strain evidence="1 2">KCCM 41400</strain>
    </source>
</reference>
<sequence>MNTLLIVFLPNIDLADLDVFPTFHKPRPLYHMSVYISSPKSTLSYDKNPLLYEQSALFFFIKKEPFAGSRIH</sequence>
<evidence type="ECO:0000313" key="1">
    <source>
        <dbReference type="EMBL" id="QAV16602.1"/>
    </source>
</evidence>
<proteinExistence type="predicted"/>
<dbReference type="AlphaFoldDB" id="A0A410WQJ7"/>
<accession>A0A410WQJ7</accession>
<protein>
    <submittedName>
        <fullName evidence="1">Uncharacterized protein</fullName>
    </submittedName>
</protein>